<evidence type="ECO:0000313" key="3">
    <source>
        <dbReference type="Proteomes" id="UP000450000"/>
    </source>
</evidence>
<comment type="caution">
    <text evidence="2">The sequence shown here is derived from an EMBL/GenBank/DDBJ whole genome shotgun (WGS) entry which is preliminary data.</text>
</comment>
<feature type="region of interest" description="Disordered" evidence="1">
    <location>
        <begin position="1"/>
        <end position="32"/>
    </location>
</feature>
<dbReference type="AlphaFoldDB" id="A0A6N7L0D4"/>
<keyword evidence="3" id="KW-1185">Reference proteome</keyword>
<evidence type="ECO:0008006" key="4">
    <source>
        <dbReference type="Google" id="ProtNLM"/>
    </source>
</evidence>
<evidence type="ECO:0000313" key="2">
    <source>
        <dbReference type="EMBL" id="MQS17312.1"/>
    </source>
</evidence>
<organism evidence="2 3">
    <name type="scientific">Streptomyces kaniharaensis</name>
    <dbReference type="NCBI Taxonomy" id="212423"/>
    <lineage>
        <taxon>Bacteria</taxon>
        <taxon>Bacillati</taxon>
        <taxon>Actinomycetota</taxon>
        <taxon>Actinomycetes</taxon>
        <taxon>Kitasatosporales</taxon>
        <taxon>Streptomycetaceae</taxon>
        <taxon>Streptomyces</taxon>
    </lineage>
</organism>
<dbReference type="Proteomes" id="UP000450000">
    <property type="component" value="Unassembled WGS sequence"/>
</dbReference>
<sequence>MQESTMNERSPDAADRDRPGPAAGPTGLAPAADGLLAPAETALIRYLRERAAEVDPTSEPVLDGWRYPSPFHLLLDVGRLFTPAPLPPGAGPLMVTFCYTNAAQTIEDQEDPDLVYVEGYGSCTVDSAVHHAPHAWATDGTHAIDPTWPADSGCAYLGIPFADPEMWPHPLYGDGILQQYATLLPILREGLPADAVADIGRPLPHPARRRTGSAGPLRLTPSS</sequence>
<gene>
    <name evidence="2" type="ORF">F7Q99_35320</name>
</gene>
<protein>
    <recommendedName>
        <fullName evidence="4">Suppressor of fused domain protein</fullName>
    </recommendedName>
</protein>
<evidence type="ECO:0000256" key="1">
    <source>
        <dbReference type="SAM" id="MobiDB-lite"/>
    </source>
</evidence>
<reference evidence="2 3" key="1">
    <citation type="submission" date="2019-09" db="EMBL/GenBank/DDBJ databases">
        <title>Genome Sequences of Streptomyces kaniharaensis ATCC 21070.</title>
        <authorList>
            <person name="Zhu W."/>
            <person name="De Crecy-Lagard V."/>
            <person name="Richards N.G."/>
        </authorList>
    </citation>
    <scope>NUCLEOTIDE SEQUENCE [LARGE SCALE GENOMIC DNA]</scope>
    <source>
        <strain evidence="2 3">SF-557</strain>
    </source>
</reference>
<dbReference type="RefSeq" id="WP_153469962.1">
    <property type="nucleotide sequence ID" value="NZ_WBOF01000004.1"/>
</dbReference>
<dbReference type="EMBL" id="WBOF01000004">
    <property type="protein sequence ID" value="MQS17312.1"/>
    <property type="molecule type" value="Genomic_DNA"/>
</dbReference>
<feature type="region of interest" description="Disordered" evidence="1">
    <location>
        <begin position="200"/>
        <end position="223"/>
    </location>
</feature>
<dbReference type="OrthoDB" id="4163242at2"/>
<feature type="compositionally biased region" description="Basic and acidic residues" evidence="1">
    <location>
        <begin position="9"/>
        <end position="19"/>
    </location>
</feature>
<feature type="compositionally biased region" description="Low complexity" evidence="1">
    <location>
        <begin position="20"/>
        <end position="32"/>
    </location>
</feature>
<name>A0A6N7L0D4_9ACTN</name>
<accession>A0A6N7L0D4</accession>
<proteinExistence type="predicted"/>